<evidence type="ECO:0000313" key="3">
    <source>
        <dbReference type="Proteomes" id="UP000228920"/>
    </source>
</evidence>
<evidence type="ECO:0008006" key="4">
    <source>
        <dbReference type="Google" id="ProtNLM"/>
    </source>
</evidence>
<accession>A0A2M7TF04</accession>
<dbReference type="SUPFAM" id="SSF54523">
    <property type="entry name" value="Pili subunits"/>
    <property type="match status" value="1"/>
</dbReference>
<keyword evidence="1" id="KW-0472">Membrane</keyword>
<dbReference type="Pfam" id="PF07963">
    <property type="entry name" value="N_methyl"/>
    <property type="match status" value="1"/>
</dbReference>
<dbReference type="AlphaFoldDB" id="A0A2M7TF04"/>
<organism evidence="2 3">
    <name type="scientific">candidate division WWE3 bacterium CG_4_10_14_0_2_um_filter_41_14</name>
    <dbReference type="NCBI Taxonomy" id="1975072"/>
    <lineage>
        <taxon>Bacteria</taxon>
        <taxon>Katanobacteria</taxon>
    </lineage>
</organism>
<reference evidence="3" key="1">
    <citation type="submission" date="2017-09" db="EMBL/GenBank/DDBJ databases">
        <title>Depth-based differentiation of microbial function through sediment-hosted aquifers and enrichment of novel symbionts in the deep terrestrial subsurface.</title>
        <authorList>
            <person name="Probst A.J."/>
            <person name="Ladd B."/>
            <person name="Jarett J.K."/>
            <person name="Geller-Mcgrath D.E."/>
            <person name="Sieber C.M.K."/>
            <person name="Emerson J.B."/>
            <person name="Anantharaman K."/>
            <person name="Thomas B.C."/>
            <person name="Malmstrom R."/>
            <person name="Stieglmeier M."/>
            <person name="Klingl A."/>
            <person name="Woyke T."/>
            <person name="Ryan C.M."/>
            <person name="Banfield J.F."/>
        </authorList>
    </citation>
    <scope>NUCLEOTIDE SEQUENCE [LARGE SCALE GENOMIC DNA]</scope>
</reference>
<name>A0A2M7TF04_UNCKA</name>
<sequence>MKLPHNRISSRGFTLIELLVVVVVLGILVGVVIVVINPNVQQEKAKEGVIKGNVDKIGQALIGCVSSQLSPATTCDTFTKIGVIDPSGSPDGSTYQIIPPAVLGTSIQALGTYTQSDGSICGLGINVDLITFHTNRTTSNCHTSW</sequence>
<dbReference type="EMBL" id="PFNL01000182">
    <property type="protein sequence ID" value="PIZ44350.1"/>
    <property type="molecule type" value="Genomic_DNA"/>
</dbReference>
<keyword evidence="1" id="KW-1133">Transmembrane helix</keyword>
<keyword evidence="1" id="KW-0812">Transmembrane</keyword>
<dbReference type="InterPro" id="IPR045584">
    <property type="entry name" value="Pilin-like"/>
</dbReference>
<evidence type="ECO:0000256" key="1">
    <source>
        <dbReference type="SAM" id="Phobius"/>
    </source>
</evidence>
<dbReference type="NCBIfam" id="TIGR02532">
    <property type="entry name" value="IV_pilin_GFxxxE"/>
    <property type="match status" value="1"/>
</dbReference>
<dbReference type="PROSITE" id="PS00409">
    <property type="entry name" value="PROKAR_NTER_METHYL"/>
    <property type="match status" value="1"/>
</dbReference>
<evidence type="ECO:0000313" key="2">
    <source>
        <dbReference type="EMBL" id="PIZ44350.1"/>
    </source>
</evidence>
<gene>
    <name evidence="2" type="ORF">COY32_06580</name>
</gene>
<proteinExistence type="predicted"/>
<comment type="caution">
    <text evidence="2">The sequence shown here is derived from an EMBL/GenBank/DDBJ whole genome shotgun (WGS) entry which is preliminary data.</text>
</comment>
<dbReference type="InterPro" id="IPR012902">
    <property type="entry name" value="N_methyl_site"/>
</dbReference>
<dbReference type="Gene3D" id="3.30.700.10">
    <property type="entry name" value="Glycoprotein, Type 4 Pilin"/>
    <property type="match status" value="1"/>
</dbReference>
<protein>
    <recommendedName>
        <fullName evidence="4">Prepilin-type N-terminal cleavage/methylation domain-containing protein</fullName>
    </recommendedName>
</protein>
<feature type="transmembrane region" description="Helical" evidence="1">
    <location>
        <begin position="12"/>
        <end position="36"/>
    </location>
</feature>
<dbReference type="Proteomes" id="UP000228920">
    <property type="component" value="Unassembled WGS sequence"/>
</dbReference>